<accession>A0AAP7PBP4</accession>
<protein>
    <submittedName>
        <fullName evidence="1">Uncharacterized protein</fullName>
    </submittedName>
</protein>
<sequence length="180" mass="20381">MAYFYFKLDSVQTNKYFTKYQQTVLPLRNGILRVLLKNTGAAGLRLKPFAMDVISEFYFAGALPAGWRKRDDVAFIGDGQCFIARPDESCPEGPAIAAMIEAAERELRKRPDFLVWLCEKLGVMRMPSMFNTDSWWTPSLSRDALCVVFKVGAYGGEIKGCIPEECQEIKHSEYVALTEE</sequence>
<evidence type="ECO:0000313" key="2">
    <source>
        <dbReference type="Proteomes" id="UP000186595"/>
    </source>
</evidence>
<dbReference type="Proteomes" id="UP000186595">
    <property type="component" value="Unassembled WGS sequence"/>
</dbReference>
<evidence type="ECO:0000313" key="1">
    <source>
        <dbReference type="EMBL" id="OKB72687.1"/>
    </source>
</evidence>
<dbReference type="AlphaFoldDB" id="A0AAP7PBP4"/>
<dbReference type="EMBL" id="MPGR01000001">
    <property type="protein sequence ID" value="OKB72687.1"/>
    <property type="molecule type" value="Genomic_DNA"/>
</dbReference>
<organism evidence="1 2">
    <name type="scientific">Escherichia coli</name>
    <dbReference type="NCBI Taxonomy" id="562"/>
    <lineage>
        <taxon>Bacteria</taxon>
        <taxon>Pseudomonadati</taxon>
        <taxon>Pseudomonadota</taxon>
        <taxon>Gammaproteobacteria</taxon>
        <taxon>Enterobacterales</taxon>
        <taxon>Enterobacteriaceae</taxon>
        <taxon>Escherichia</taxon>
    </lineage>
</organism>
<gene>
    <name evidence="1" type="ORF">BMT50_07830</name>
</gene>
<proteinExistence type="predicted"/>
<reference evidence="1 2" key="1">
    <citation type="submission" date="2016-11" db="EMBL/GenBank/DDBJ databases">
        <title>Draft genome sequences of five Shigatoxin-producing Escherichia coli isolates harboring the new recently described Subtilase cytotoxin allelic variant subAB2-3.</title>
        <authorList>
            <person name="Tasara T."/>
            <person name="Fierz L."/>
            <person name="Klumpp J."/>
            <person name="Schmidt H."/>
            <person name="Stephan R."/>
        </authorList>
    </citation>
    <scope>NUCLEOTIDE SEQUENCE [LARGE SCALE GENOMIC DNA]</scope>
    <source>
        <strain evidence="1 2">453</strain>
    </source>
</reference>
<dbReference type="RefSeq" id="WP_073568457.1">
    <property type="nucleotide sequence ID" value="NZ_JAETYN010000018.1"/>
</dbReference>
<comment type="caution">
    <text evidence="1">The sequence shown here is derived from an EMBL/GenBank/DDBJ whole genome shotgun (WGS) entry which is preliminary data.</text>
</comment>
<name>A0AAP7PBP4_ECOLX</name>